<dbReference type="SMART" id="SM00356">
    <property type="entry name" value="ZnF_C3H1"/>
    <property type="match status" value="3"/>
</dbReference>
<feature type="compositionally biased region" description="Basic and acidic residues" evidence="5">
    <location>
        <begin position="315"/>
        <end position="325"/>
    </location>
</feature>
<name>A0A1Y1JC78_PLAGO</name>
<dbReference type="OMA" id="NYGMCNN"/>
<dbReference type="InterPro" id="IPR036855">
    <property type="entry name" value="Znf_CCCH_sf"/>
</dbReference>
<feature type="region of interest" description="Disordered" evidence="5">
    <location>
        <begin position="252"/>
        <end position="332"/>
    </location>
</feature>
<evidence type="ECO:0000256" key="4">
    <source>
        <dbReference type="PROSITE-ProRule" id="PRU00723"/>
    </source>
</evidence>
<gene>
    <name evidence="7" type="ORF">PGO_070460</name>
</gene>
<dbReference type="SUPFAM" id="SSF90229">
    <property type="entry name" value="CCCH zinc finger"/>
    <property type="match status" value="2"/>
</dbReference>
<dbReference type="PROSITE" id="PS50103">
    <property type="entry name" value="ZF_C3H1"/>
    <property type="match status" value="2"/>
</dbReference>
<dbReference type="InterPro" id="IPR000571">
    <property type="entry name" value="Znf_CCCH"/>
</dbReference>
<dbReference type="Proteomes" id="UP000195521">
    <property type="component" value="Unassembled WGS sequence"/>
</dbReference>
<dbReference type="RefSeq" id="XP_028542720.1">
    <property type="nucleotide sequence ID" value="XM_028686919.1"/>
</dbReference>
<comment type="caution">
    <text evidence="7">The sequence shown here is derived from an EMBL/GenBank/DDBJ whole genome shotgun (WGS) entry which is preliminary data.</text>
</comment>
<keyword evidence="2 4" id="KW-0863">Zinc-finger</keyword>
<protein>
    <submittedName>
        <fullName evidence="7">Zinc finger protein</fullName>
    </submittedName>
</protein>
<feature type="compositionally biased region" description="Basic residues" evidence="5">
    <location>
        <begin position="294"/>
        <end position="303"/>
    </location>
</feature>
<feature type="domain" description="C3H1-type" evidence="6">
    <location>
        <begin position="120"/>
        <end position="147"/>
    </location>
</feature>
<accession>A0A1Y1JC78</accession>
<feature type="domain" description="C3H1-type" evidence="6">
    <location>
        <begin position="50"/>
        <end position="77"/>
    </location>
</feature>
<feature type="zinc finger region" description="C3H1-type" evidence="4">
    <location>
        <begin position="120"/>
        <end position="147"/>
    </location>
</feature>
<dbReference type="Gene3D" id="3.30.1370.210">
    <property type="match status" value="1"/>
</dbReference>
<feature type="compositionally biased region" description="Low complexity" evidence="5">
    <location>
        <begin position="273"/>
        <end position="286"/>
    </location>
</feature>
<proteinExistence type="predicted"/>
<evidence type="ECO:0000256" key="5">
    <source>
        <dbReference type="SAM" id="MobiDB-lite"/>
    </source>
</evidence>
<evidence type="ECO:0000256" key="3">
    <source>
        <dbReference type="ARBA" id="ARBA00022833"/>
    </source>
</evidence>
<dbReference type="GO" id="GO:0008270">
    <property type="term" value="F:zinc ion binding"/>
    <property type="evidence" value="ECO:0007669"/>
    <property type="project" value="UniProtKB-KW"/>
</dbReference>
<sequence>MSGKKNFAKFMEKKMFSNAPKEKMNDEFRNIRKEENLSNIVNTSERRILFYKTKICPWYIKGKCERRKTCLYAHAQNELRELPNLCKTSLCPKLKINESCNDKKCKYAHTNIELRATENLYKTALCESFIKGKCFSGQFCRYAHGQNELREHPMEITDKNIIIGTSKMKNDKLDFEKKKISNNNCNNIQNIDNCKRNETYCVMPKKKETHLNKVSALTEDDAVGEVTEAMDPQALNDSTTDNSYDCAKKGRAENTTKHGGLSGNGNNNGGNHGANSSGNHSGNNLSRKNDVHEYHKRSHKNQKYRNSEIMNNNSSRRDGSNRNDRSSSSVGNYLKHEDCTKFNDEQFLNDSLNVLGFLEEHNNGVEKFCKGHSMSNSIINDVGNNSLSNFPNNSIIGGTNSNNNALLKYVRNNKGIGGNSSNSSSLINFNVATQNAGNLDMNVHNNSSEDNYYNFNTTNMENLNYEDIFFGGNSTNNSLNALNSLNSMNSMGSISSFNSMSCVSGMNVNTMNEMTMSNMNSMTMNMGNMGSMNNMCMDMNSENLNNMDMNSMNMNNMNINNMNVNSMNMNSMNMNSVHMNSVNMKNMKNVGCVSGGMAMTMNSNGDCGSVTEPMCKYLMLNKELKNNGVTRTDLSGNNVGLNSINMIEVVGNCEQQQDNIISNKLMKEKENSDDLVSWENFSLFGKAKSFSAEKDYFKIFNYGMCNNFDNKLFNNCDVHKNEMEKVDKSLFIL</sequence>
<keyword evidence="3 4" id="KW-0862">Zinc</keyword>
<evidence type="ECO:0000259" key="6">
    <source>
        <dbReference type="PROSITE" id="PS50103"/>
    </source>
</evidence>
<keyword evidence="1 4" id="KW-0479">Metal-binding</keyword>
<evidence type="ECO:0000256" key="2">
    <source>
        <dbReference type="ARBA" id="ARBA00022771"/>
    </source>
</evidence>
<feature type="zinc finger region" description="C3H1-type" evidence="4">
    <location>
        <begin position="50"/>
        <end position="77"/>
    </location>
</feature>
<evidence type="ECO:0000313" key="7">
    <source>
        <dbReference type="EMBL" id="GAW80131.1"/>
    </source>
</evidence>
<dbReference type="AlphaFoldDB" id="A0A1Y1JC78"/>
<evidence type="ECO:0000256" key="1">
    <source>
        <dbReference type="ARBA" id="ARBA00022723"/>
    </source>
</evidence>
<organism evidence="7 8">
    <name type="scientific">Plasmodium gonderi</name>
    <dbReference type="NCBI Taxonomy" id="77519"/>
    <lineage>
        <taxon>Eukaryota</taxon>
        <taxon>Sar</taxon>
        <taxon>Alveolata</taxon>
        <taxon>Apicomplexa</taxon>
        <taxon>Aconoidasida</taxon>
        <taxon>Haemosporida</taxon>
        <taxon>Plasmodiidae</taxon>
        <taxon>Plasmodium</taxon>
        <taxon>Plasmodium (Plasmodium)</taxon>
    </lineage>
</organism>
<dbReference type="Gene3D" id="4.10.1000.10">
    <property type="entry name" value="Zinc finger, CCCH-type"/>
    <property type="match status" value="1"/>
</dbReference>
<feature type="compositionally biased region" description="Gly residues" evidence="5">
    <location>
        <begin position="260"/>
        <end position="272"/>
    </location>
</feature>
<reference evidence="8" key="1">
    <citation type="submission" date="2017-04" db="EMBL/GenBank/DDBJ databases">
        <title>Plasmodium gonderi genome.</title>
        <authorList>
            <person name="Arisue N."/>
            <person name="Honma H."/>
            <person name="Kawai S."/>
            <person name="Tougan T."/>
            <person name="Tanabe K."/>
            <person name="Horii T."/>
        </authorList>
    </citation>
    <scope>NUCLEOTIDE SEQUENCE [LARGE SCALE GENOMIC DNA]</scope>
    <source>
        <strain evidence="8">ATCC 30045</strain>
    </source>
</reference>
<dbReference type="GeneID" id="39746844"/>
<evidence type="ECO:0000313" key="8">
    <source>
        <dbReference type="Proteomes" id="UP000195521"/>
    </source>
</evidence>
<keyword evidence="8" id="KW-1185">Reference proteome</keyword>
<dbReference type="EMBL" id="BDQF01000008">
    <property type="protein sequence ID" value="GAW80131.1"/>
    <property type="molecule type" value="Genomic_DNA"/>
</dbReference>
<dbReference type="OrthoDB" id="410307at2759"/>